<dbReference type="Proteomes" id="UP000294749">
    <property type="component" value="Unassembled WGS sequence"/>
</dbReference>
<dbReference type="RefSeq" id="WP_243835249.1">
    <property type="nucleotide sequence ID" value="NZ_SOAY01000010.1"/>
</dbReference>
<sequence>MKIYKKYIKPLSLLFLVFYQTVKSQNLFNKKTILELKLEYNNKQVKKNTDKKSLVYSDLIFQQESNWDTIPIFLNARGNFRRANCYFPPLKLNIKKSFSNNTLFEGHKKLKIVLPCLLQCRANDDVLKEYLAYKIYELVSNEHFRTRLANIEYLDTRGEKAEIHPLAVFVPENLRKATIYEGEEAFAAKKPKTHFLKAILIEDDKVVAKRNNAKVLDRFVHPLNQAEIPSITNAFFQFMIGNTDFSTAYQHNQKLIFQAGRTIPLPYDFDMSGFVNSSYAVVSNIQNTTLDITDVKQRLYRGFKRDEELLQKVRQSFIEKESSILELFEEHQLLFEDKKTCIEAKKYIQSFFIILKNDTKFKQEIIAKSREK</sequence>
<comment type="caution">
    <text evidence="1">The sequence shown here is derived from an EMBL/GenBank/DDBJ whole genome shotgun (WGS) entry which is preliminary data.</text>
</comment>
<dbReference type="AlphaFoldDB" id="A0A4R7K5J2"/>
<evidence type="ECO:0000313" key="1">
    <source>
        <dbReference type="EMBL" id="TDT46497.1"/>
    </source>
</evidence>
<name>A0A4R7K5J2_9FLAO</name>
<gene>
    <name evidence="1" type="ORF">CLV90_0548</name>
</gene>
<dbReference type="EMBL" id="SOAY01000010">
    <property type="protein sequence ID" value="TDT46497.1"/>
    <property type="molecule type" value="Genomic_DNA"/>
</dbReference>
<keyword evidence="2" id="KW-1185">Reference proteome</keyword>
<organism evidence="1 2">
    <name type="scientific">Maribacter spongiicola</name>
    <dbReference type="NCBI Taxonomy" id="1206753"/>
    <lineage>
        <taxon>Bacteria</taxon>
        <taxon>Pseudomonadati</taxon>
        <taxon>Bacteroidota</taxon>
        <taxon>Flavobacteriia</taxon>
        <taxon>Flavobacteriales</taxon>
        <taxon>Flavobacteriaceae</taxon>
        <taxon>Maribacter</taxon>
    </lineage>
</organism>
<accession>A0A4R7K5J2</accession>
<evidence type="ECO:0000313" key="2">
    <source>
        <dbReference type="Proteomes" id="UP000294749"/>
    </source>
</evidence>
<reference evidence="1 2" key="1">
    <citation type="submission" date="2019-03" db="EMBL/GenBank/DDBJ databases">
        <title>Genomic Encyclopedia of Archaeal and Bacterial Type Strains, Phase II (KMG-II): from individual species to whole genera.</title>
        <authorList>
            <person name="Goeker M."/>
        </authorList>
    </citation>
    <scope>NUCLEOTIDE SEQUENCE [LARGE SCALE GENOMIC DNA]</scope>
    <source>
        <strain evidence="1 2">DSM 25233</strain>
    </source>
</reference>
<proteinExistence type="predicted"/>
<protein>
    <submittedName>
        <fullName evidence="1">Uncharacterized protein</fullName>
    </submittedName>
</protein>